<accession>M0KYL6</accession>
<gene>
    <name evidence="1" type="ORF">C442_02611</name>
</gene>
<dbReference type="Proteomes" id="UP000011623">
    <property type="component" value="Unassembled WGS sequence"/>
</dbReference>
<reference evidence="1 2" key="1">
    <citation type="journal article" date="2014" name="PLoS Genet.">
        <title>Phylogenetically driven sequencing of extremely halophilic archaea reveals strategies for static and dynamic osmo-response.</title>
        <authorList>
            <person name="Becker E.A."/>
            <person name="Seitzer P.M."/>
            <person name="Tritt A."/>
            <person name="Larsen D."/>
            <person name="Krusor M."/>
            <person name="Yao A.I."/>
            <person name="Wu D."/>
            <person name="Madern D."/>
            <person name="Eisen J.A."/>
            <person name="Darling A.E."/>
            <person name="Facciotti M.T."/>
        </authorList>
    </citation>
    <scope>NUCLEOTIDE SEQUENCE [LARGE SCALE GENOMIC DNA]</scope>
    <source>
        <strain evidence="1 2">JCM 13557</strain>
    </source>
</reference>
<organism evidence="1 2">
    <name type="scientific">Haloarcula amylolytica JCM 13557</name>
    <dbReference type="NCBI Taxonomy" id="1227452"/>
    <lineage>
        <taxon>Archaea</taxon>
        <taxon>Methanobacteriati</taxon>
        <taxon>Methanobacteriota</taxon>
        <taxon>Stenosarchaea group</taxon>
        <taxon>Halobacteria</taxon>
        <taxon>Halobacteriales</taxon>
        <taxon>Haloarculaceae</taxon>
        <taxon>Haloarcula</taxon>
    </lineage>
</organism>
<evidence type="ECO:0000313" key="1">
    <source>
        <dbReference type="EMBL" id="EMA25314.1"/>
    </source>
</evidence>
<dbReference type="RefSeq" id="WP_008307577.1">
    <property type="nucleotide sequence ID" value="NZ_AOLW01000007.1"/>
</dbReference>
<dbReference type="AlphaFoldDB" id="M0KYL6"/>
<comment type="caution">
    <text evidence="1">The sequence shown here is derived from an EMBL/GenBank/DDBJ whole genome shotgun (WGS) entry which is preliminary data.</text>
</comment>
<sequence length="86" mass="9823">MSRTRRFEQARDAIRVLDKVDEVTIRRDASDVPAFIRVQLKAEVAQTTIGMTETLKEYDLKLCLADAIREHMVIGVAPMDEEVFAE</sequence>
<dbReference type="PATRIC" id="fig|1227452.3.peg.527"/>
<evidence type="ECO:0000313" key="2">
    <source>
        <dbReference type="Proteomes" id="UP000011623"/>
    </source>
</evidence>
<proteinExistence type="predicted"/>
<keyword evidence="2" id="KW-1185">Reference proteome</keyword>
<dbReference type="EMBL" id="AOLW01000007">
    <property type="protein sequence ID" value="EMA25314.1"/>
    <property type="molecule type" value="Genomic_DNA"/>
</dbReference>
<name>M0KYL6_9EURY</name>
<protein>
    <submittedName>
        <fullName evidence="1">Uncharacterized protein</fullName>
    </submittedName>
</protein>